<protein>
    <submittedName>
        <fullName evidence="1">Uncharacterized protein</fullName>
    </submittedName>
</protein>
<accession>A0ABS4L856</accession>
<comment type="caution">
    <text evidence="1">The sequence shown here is derived from an EMBL/GenBank/DDBJ whole genome shotgun (WGS) entry which is preliminary data.</text>
</comment>
<gene>
    <name evidence="1" type="ORF">J2Z77_004070</name>
</gene>
<sequence length="161" mass="16336">MGNSGGMAVARATVEELREFAAEAGCAGLDADADLGGGWAAVYCADQPGGLAPALARRTGAPVFTVDHLDSDVGFVDAATFSGGRWKALLNRDTAEDYEIPVDRFPVEPALAGALDWAADAGLTADREGIRAALTGSEAFAEDLADRLLGALGLAPAAESA</sequence>
<keyword evidence="2" id="KW-1185">Reference proteome</keyword>
<organism evidence="1 2">
    <name type="scientific">Streptomyces avidinii</name>
    <dbReference type="NCBI Taxonomy" id="1895"/>
    <lineage>
        <taxon>Bacteria</taxon>
        <taxon>Bacillati</taxon>
        <taxon>Actinomycetota</taxon>
        <taxon>Actinomycetes</taxon>
        <taxon>Kitasatosporales</taxon>
        <taxon>Streptomycetaceae</taxon>
        <taxon>Streptomyces</taxon>
    </lineage>
</organism>
<reference evidence="1 2" key="1">
    <citation type="submission" date="2021-03" db="EMBL/GenBank/DDBJ databases">
        <title>Genomic Encyclopedia of Type Strains, Phase IV (KMG-IV): sequencing the most valuable type-strain genomes for metagenomic binning, comparative biology and taxonomic classification.</title>
        <authorList>
            <person name="Goeker M."/>
        </authorList>
    </citation>
    <scope>NUCLEOTIDE SEQUENCE [LARGE SCALE GENOMIC DNA]</scope>
    <source>
        <strain evidence="1 2">DSM 40526</strain>
    </source>
</reference>
<proteinExistence type="predicted"/>
<dbReference type="Proteomes" id="UP001519310">
    <property type="component" value="Unassembled WGS sequence"/>
</dbReference>
<dbReference type="RefSeq" id="WP_189971295.1">
    <property type="nucleotide sequence ID" value="NZ_BMVL01000008.1"/>
</dbReference>
<name>A0ABS4L856_STRAV</name>
<dbReference type="EMBL" id="JAGGLQ010000007">
    <property type="protein sequence ID" value="MBP2038263.1"/>
    <property type="molecule type" value="Genomic_DNA"/>
</dbReference>
<evidence type="ECO:0000313" key="1">
    <source>
        <dbReference type="EMBL" id="MBP2038263.1"/>
    </source>
</evidence>
<evidence type="ECO:0000313" key="2">
    <source>
        <dbReference type="Proteomes" id="UP001519310"/>
    </source>
</evidence>